<feature type="region of interest" description="Disordered" evidence="3">
    <location>
        <begin position="934"/>
        <end position="1038"/>
    </location>
</feature>
<keyword evidence="2" id="KW-0175">Coiled coil</keyword>
<feature type="transmembrane region" description="Helical" evidence="4">
    <location>
        <begin position="615"/>
        <end position="636"/>
    </location>
</feature>
<dbReference type="EMBL" id="KZ678139">
    <property type="protein sequence ID" value="PSN63717.1"/>
    <property type="molecule type" value="Genomic_DNA"/>
</dbReference>
<feature type="transmembrane region" description="Helical" evidence="4">
    <location>
        <begin position="690"/>
        <end position="712"/>
    </location>
</feature>
<dbReference type="GO" id="GO:0050897">
    <property type="term" value="F:cobalt ion binding"/>
    <property type="evidence" value="ECO:0007669"/>
    <property type="project" value="TreeGrafter"/>
</dbReference>
<evidence type="ECO:0008006" key="7">
    <source>
        <dbReference type="Google" id="ProtNLM"/>
    </source>
</evidence>
<gene>
    <name evidence="5" type="ORF">BS50DRAFT_678956</name>
</gene>
<feature type="region of interest" description="Disordered" evidence="3">
    <location>
        <begin position="834"/>
        <end position="922"/>
    </location>
</feature>
<feature type="transmembrane region" description="Helical" evidence="4">
    <location>
        <begin position="724"/>
        <end position="743"/>
    </location>
</feature>
<name>A0A2T2NE62_CORCC</name>
<dbReference type="GO" id="GO:0000287">
    <property type="term" value="F:magnesium ion binding"/>
    <property type="evidence" value="ECO:0007669"/>
    <property type="project" value="TreeGrafter"/>
</dbReference>
<proteinExistence type="predicted"/>
<dbReference type="Gene3D" id="1.20.58.340">
    <property type="entry name" value="Magnesium transport protein CorA, transmembrane region"/>
    <property type="match status" value="1"/>
</dbReference>
<evidence type="ECO:0000313" key="5">
    <source>
        <dbReference type="EMBL" id="PSN63717.1"/>
    </source>
</evidence>
<keyword evidence="4" id="KW-0812">Transmembrane</keyword>
<accession>A0A2T2NE62</accession>
<evidence type="ECO:0000256" key="1">
    <source>
        <dbReference type="ARBA" id="ARBA00004651"/>
    </source>
</evidence>
<dbReference type="AlphaFoldDB" id="A0A2T2NE62"/>
<reference evidence="5 6" key="1">
    <citation type="journal article" date="2018" name="Front. Microbiol.">
        <title>Genome-Wide Analysis of Corynespora cassiicola Leaf Fall Disease Putative Effectors.</title>
        <authorList>
            <person name="Lopez D."/>
            <person name="Ribeiro S."/>
            <person name="Label P."/>
            <person name="Fumanal B."/>
            <person name="Venisse J.S."/>
            <person name="Kohler A."/>
            <person name="de Oliveira R.R."/>
            <person name="Labutti K."/>
            <person name="Lipzen A."/>
            <person name="Lail K."/>
            <person name="Bauer D."/>
            <person name="Ohm R.A."/>
            <person name="Barry K.W."/>
            <person name="Spatafora J."/>
            <person name="Grigoriev I.V."/>
            <person name="Martin F.M."/>
            <person name="Pujade-Renaud V."/>
        </authorList>
    </citation>
    <scope>NUCLEOTIDE SEQUENCE [LARGE SCALE GENOMIC DNA]</scope>
    <source>
        <strain evidence="5 6">Philippines</strain>
    </source>
</reference>
<keyword evidence="4" id="KW-0472">Membrane</keyword>
<feature type="compositionally biased region" description="Polar residues" evidence="3">
    <location>
        <begin position="906"/>
        <end position="920"/>
    </location>
</feature>
<evidence type="ECO:0000256" key="3">
    <source>
        <dbReference type="SAM" id="MobiDB-lite"/>
    </source>
</evidence>
<dbReference type="OrthoDB" id="3231000at2759"/>
<dbReference type="Pfam" id="PF01544">
    <property type="entry name" value="CorA"/>
    <property type="match status" value="1"/>
</dbReference>
<dbReference type="PANTHER" id="PTHR46494:SF1">
    <property type="entry name" value="CORA FAMILY METAL ION TRANSPORTER (EUROFUNG)"/>
    <property type="match status" value="1"/>
</dbReference>
<feature type="compositionally biased region" description="Polar residues" evidence="3">
    <location>
        <begin position="834"/>
        <end position="847"/>
    </location>
</feature>
<dbReference type="GO" id="GO:0005886">
    <property type="term" value="C:plasma membrane"/>
    <property type="evidence" value="ECO:0007669"/>
    <property type="project" value="UniProtKB-SubCell"/>
</dbReference>
<dbReference type="GO" id="GO:0015087">
    <property type="term" value="F:cobalt ion transmembrane transporter activity"/>
    <property type="evidence" value="ECO:0007669"/>
    <property type="project" value="TreeGrafter"/>
</dbReference>
<comment type="subcellular location">
    <subcellularLocation>
        <location evidence="1">Cell membrane</location>
        <topology evidence="1">Multi-pass membrane protein</topology>
    </subcellularLocation>
</comment>
<keyword evidence="6" id="KW-1185">Reference proteome</keyword>
<dbReference type="InterPro" id="IPR002523">
    <property type="entry name" value="MgTranspt_CorA/ZnTranspt_ZntB"/>
</dbReference>
<evidence type="ECO:0000313" key="6">
    <source>
        <dbReference type="Proteomes" id="UP000240883"/>
    </source>
</evidence>
<evidence type="ECO:0000256" key="4">
    <source>
        <dbReference type="SAM" id="Phobius"/>
    </source>
</evidence>
<feature type="compositionally biased region" description="Basic and acidic residues" evidence="3">
    <location>
        <begin position="1025"/>
        <end position="1038"/>
    </location>
</feature>
<feature type="compositionally biased region" description="Basic and acidic residues" evidence="3">
    <location>
        <begin position="881"/>
        <end position="905"/>
    </location>
</feature>
<dbReference type="GO" id="GO:0015095">
    <property type="term" value="F:magnesium ion transmembrane transporter activity"/>
    <property type="evidence" value="ECO:0007669"/>
    <property type="project" value="TreeGrafter"/>
</dbReference>
<dbReference type="STRING" id="1448308.A0A2T2NE62"/>
<feature type="compositionally biased region" description="Polar residues" evidence="3">
    <location>
        <begin position="965"/>
        <end position="986"/>
    </location>
</feature>
<dbReference type="Proteomes" id="UP000240883">
    <property type="component" value="Unassembled WGS sequence"/>
</dbReference>
<evidence type="ECO:0000256" key="2">
    <source>
        <dbReference type="SAM" id="Coils"/>
    </source>
</evidence>
<feature type="region of interest" description="Disordered" evidence="3">
    <location>
        <begin position="100"/>
        <end position="120"/>
    </location>
</feature>
<organism evidence="5 6">
    <name type="scientific">Corynespora cassiicola Philippines</name>
    <dbReference type="NCBI Taxonomy" id="1448308"/>
    <lineage>
        <taxon>Eukaryota</taxon>
        <taxon>Fungi</taxon>
        <taxon>Dikarya</taxon>
        <taxon>Ascomycota</taxon>
        <taxon>Pezizomycotina</taxon>
        <taxon>Dothideomycetes</taxon>
        <taxon>Pleosporomycetidae</taxon>
        <taxon>Pleosporales</taxon>
        <taxon>Corynesporascaceae</taxon>
        <taxon>Corynespora</taxon>
    </lineage>
</organism>
<protein>
    <recommendedName>
        <fullName evidence="7">Cora-domain-containing protein</fullName>
    </recommendedName>
</protein>
<feature type="coiled-coil region" evidence="2">
    <location>
        <begin position="546"/>
        <end position="573"/>
    </location>
</feature>
<keyword evidence="4" id="KW-1133">Transmembrane helix</keyword>
<sequence>MAKISYIPAAANLAQTKTVGMGKLKKDLGMITRAGSSMRRTDPQAVSRGRRGLAQAKGNLRKILNFAESSTKPTGKVSIKRNSPPEIRDEMLESDAELPASFDQDGPQMNDPRDMGFSKKAKSYGDQVDLLSSHMPYLCNVRGTEIRHPHRGEIYCYDTPPTGVHYPSLTYQVSLPEHAPYPSALYSTFLLLQPGIKEKFNRRHILVEDLSPLAIEHLGNTFGLNPEFFEEHLNQSGFRASSYDDPSPRTWITSAEPKDYCSVRWFRPVYRKNIKPLSEIDRKILLSATDEAGGLKWRSLDIRGAVNKTMLLMTNIFRSEWALGPDPEQALIEDEDSRFPGAWEERITIHVRVDHSKSVLYIILLDPKPELRITSQFHSTNSQASTTFTEVPFVQAYSRAPTDTRYGLRNIFRGNWFEEQSIQKLGAKLASTNSTREDLTLWWENSQPNPYGLTESRNSDIITGLLWIIHRDVIGFLYLVNNVLNEIGAQSADDYLLQKRLTHWRQHIARFQKELPIMRGSIKDFFQFLEQFQELGQAKTFVQHTLDEIQSLIDQNERSYNALRQDMALLESKRGIDQAESVGKLTELGFVFLPISCIAGIFSMQVEPFTEPVPLYAFFVTTMITIGLVFIVRLSIRSSAWMEYKRELSREIRQYMGLSPGVPIPTRTFVFYMTGDLALRKLLLRRIWEYGLVILLILSTVAVLLLPIIFLWTRNKRLDIGYKGTLTIIILVFEVGVFVPFVFRSWLNWNFPKYDPQTEESFLGLGLLARMERSSTINESRSWQGSSNLNRRKTQAIWQRSLVAIANWLFRRENRRGNDSESLSYTAEHISAYDNSRSQAPEGTIFSSDRRGSHRQQALPTSIGGEEDDNSNSDNQTQARIGDEENHIIRWRDNIEDDFGSDRSSPHSSGKQAASVQSINSKDEVYNEPCSAAQQPTVHIPQDRLNSLAGSSPLRLDSKDGELDLSSTLVPGGTTRTEQSNDNPSKQGERSAGGRASSSNMVSFNDNGDCSIRDGSGDCSSADVLKLDKGKERAMETG</sequence>
<dbReference type="PANTHER" id="PTHR46494">
    <property type="entry name" value="CORA FAMILY METAL ION TRANSPORTER (EUROFUNG)"/>
    <property type="match status" value="1"/>
</dbReference>